<dbReference type="InterPro" id="IPR011697">
    <property type="entry name" value="Peptidase_C26"/>
</dbReference>
<evidence type="ECO:0000313" key="2">
    <source>
        <dbReference type="Proteomes" id="UP000219621"/>
    </source>
</evidence>
<gene>
    <name evidence="1" type="ORF">SAMN05421508_10779</name>
</gene>
<dbReference type="InterPro" id="IPR029062">
    <property type="entry name" value="Class_I_gatase-like"/>
</dbReference>
<dbReference type="SUPFAM" id="SSF52317">
    <property type="entry name" value="Class I glutamine amidotransferase-like"/>
    <property type="match status" value="1"/>
</dbReference>
<dbReference type="Pfam" id="PF07722">
    <property type="entry name" value="Peptidase_C26"/>
    <property type="match status" value="1"/>
</dbReference>
<accession>A0A286GQI4</accession>
<dbReference type="Proteomes" id="UP000219621">
    <property type="component" value="Unassembled WGS sequence"/>
</dbReference>
<dbReference type="RefSeq" id="WP_097280192.1">
    <property type="nucleotide sequence ID" value="NZ_OCNJ01000007.1"/>
</dbReference>
<keyword evidence="1" id="KW-0808">Transferase</keyword>
<dbReference type="PANTHER" id="PTHR43235">
    <property type="entry name" value="GLUTAMINE AMIDOTRANSFERASE PB2B2.05-RELATED"/>
    <property type="match status" value="1"/>
</dbReference>
<dbReference type="GO" id="GO:0016811">
    <property type="term" value="F:hydrolase activity, acting on carbon-nitrogen (but not peptide) bonds, in linear amides"/>
    <property type="evidence" value="ECO:0007669"/>
    <property type="project" value="InterPro"/>
</dbReference>
<dbReference type="EMBL" id="OCNJ01000007">
    <property type="protein sequence ID" value="SOD97780.1"/>
    <property type="molecule type" value="Genomic_DNA"/>
</dbReference>
<reference evidence="1 2" key="1">
    <citation type="submission" date="2017-09" db="EMBL/GenBank/DDBJ databases">
        <authorList>
            <person name="Ehlers B."/>
            <person name="Leendertz F.H."/>
        </authorList>
    </citation>
    <scope>NUCLEOTIDE SEQUENCE [LARGE SCALE GENOMIC DNA]</scope>
    <source>
        <strain evidence="1 2">USBA 140</strain>
    </source>
</reference>
<sequence>MADAVRPVIGVTASRRGGRWMWMANRLAIRLAGGQPRRITADDGPEALRAVDGLLLGGGDDIGAEIYGGELTLDVRIDPERDRLERAALDEAFRRGLPVLGVCRGSQMINVHCGGTLHQEIRKVYHEAPYMRTILPKKWVEVEADSRLSRLLGGRRRLKVNSLHHQSVDQPGQGLRVVARDDHGVVQGIEREADPLLVGVQWHPEFLFYAHSQSNLLKALVEQAVDCAAGRCTD</sequence>
<proteinExistence type="predicted"/>
<keyword evidence="2" id="KW-1185">Reference proteome</keyword>
<dbReference type="PROSITE" id="PS51273">
    <property type="entry name" value="GATASE_TYPE_1"/>
    <property type="match status" value="1"/>
</dbReference>
<dbReference type="InterPro" id="IPR044668">
    <property type="entry name" value="PuuD-like"/>
</dbReference>
<dbReference type="Gene3D" id="3.40.50.880">
    <property type="match status" value="1"/>
</dbReference>
<name>A0A286GQI4_9PROT</name>
<dbReference type="AlphaFoldDB" id="A0A286GQI4"/>
<dbReference type="PANTHER" id="PTHR43235:SF1">
    <property type="entry name" value="GLUTAMINE AMIDOTRANSFERASE PB2B2.05-RELATED"/>
    <property type="match status" value="1"/>
</dbReference>
<organism evidence="1 2">
    <name type="scientific">Caenispirillum bisanense</name>
    <dbReference type="NCBI Taxonomy" id="414052"/>
    <lineage>
        <taxon>Bacteria</taxon>
        <taxon>Pseudomonadati</taxon>
        <taxon>Pseudomonadota</taxon>
        <taxon>Alphaproteobacteria</taxon>
        <taxon>Rhodospirillales</taxon>
        <taxon>Novispirillaceae</taxon>
        <taxon>Caenispirillum</taxon>
    </lineage>
</organism>
<keyword evidence="1" id="KW-0315">Glutamine amidotransferase</keyword>
<dbReference type="GO" id="GO:0016740">
    <property type="term" value="F:transferase activity"/>
    <property type="evidence" value="ECO:0007669"/>
    <property type="project" value="UniProtKB-KW"/>
</dbReference>
<evidence type="ECO:0000313" key="1">
    <source>
        <dbReference type="EMBL" id="SOD97780.1"/>
    </source>
</evidence>
<dbReference type="OrthoDB" id="9813383at2"/>
<dbReference type="GO" id="GO:0005829">
    <property type="term" value="C:cytosol"/>
    <property type="evidence" value="ECO:0007669"/>
    <property type="project" value="TreeGrafter"/>
</dbReference>
<protein>
    <submittedName>
        <fullName evidence="1">Putative glutamine amidotransferase</fullName>
    </submittedName>
</protein>